<gene>
    <name evidence="4" type="ORF">APTSU1_001456000</name>
</gene>
<feature type="region of interest" description="Disordered" evidence="1">
    <location>
        <begin position="66"/>
        <end position="88"/>
    </location>
</feature>
<feature type="chain" id="PRO_5046026006" evidence="2">
    <location>
        <begin position="33"/>
        <end position="246"/>
    </location>
</feature>
<organism evidence="4 5">
    <name type="scientific">Apodemus speciosus</name>
    <name type="common">Large Japanese field mouse</name>
    <dbReference type="NCBI Taxonomy" id="105296"/>
    <lineage>
        <taxon>Eukaryota</taxon>
        <taxon>Metazoa</taxon>
        <taxon>Chordata</taxon>
        <taxon>Craniata</taxon>
        <taxon>Vertebrata</taxon>
        <taxon>Euteleostomi</taxon>
        <taxon>Mammalia</taxon>
        <taxon>Eutheria</taxon>
        <taxon>Euarchontoglires</taxon>
        <taxon>Glires</taxon>
        <taxon>Rodentia</taxon>
        <taxon>Myomorpha</taxon>
        <taxon>Muroidea</taxon>
        <taxon>Muridae</taxon>
        <taxon>Murinae</taxon>
        <taxon>Apodemus</taxon>
    </lineage>
</organism>
<dbReference type="InterPro" id="IPR057873">
    <property type="entry name" value="CTHRC1_C"/>
</dbReference>
<accession>A0ABQ0FJA7</accession>
<feature type="domain" description="CTHRC1 C-terminal" evidence="3">
    <location>
        <begin position="104"/>
        <end position="241"/>
    </location>
</feature>
<evidence type="ECO:0000313" key="5">
    <source>
        <dbReference type="Proteomes" id="UP001623349"/>
    </source>
</evidence>
<evidence type="ECO:0000259" key="3">
    <source>
        <dbReference type="Pfam" id="PF25815"/>
    </source>
</evidence>
<proteinExistence type="predicted"/>
<keyword evidence="4" id="KW-0176">Collagen</keyword>
<dbReference type="Pfam" id="PF25815">
    <property type="entry name" value="CTHRC1_C"/>
    <property type="match status" value="1"/>
</dbReference>
<dbReference type="EMBL" id="BAAFST010000015">
    <property type="protein sequence ID" value="GAB1299324.1"/>
    <property type="molecule type" value="Genomic_DNA"/>
</dbReference>
<feature type="signal peptide" evidence="2">
    <location>
        <begin position="1"/>
        <end position="32"/>
    </location>
</feature>
<comment type="caution">
    <text evidence="4">The sequence shown here is derived from an EMBL/GenBank/DDBJ whole genome shotgun (WGS) entry which is preliminary data.</text>
</comment>
<dbReference type="Gene3D" id="1.20.5.320">
    <property type="entry name" value="6-Phosphogluconate Dehydrogenase, domain 3"/>
    <property type="match status" value="1"/>
</dbReference>
<keyword evidence="2" id="KW-0732">Signal</keyword>
<evidence type="ECO:0000313" key="4">
    <source>
        <dbReference type="EMBL" id="GAB1299324.1"/>
    </source>
</evidence>
<dbReference type="Proteomes" id="UP001623349">
    <property type="component" value="Unassembled WGS sequence"/>
</dbReference>
<protein>
    <submittedName>
        <fullName evidence="4">Collagen triple helix repeat-containing protein 1</fullName>
    </submittedName>
</protein>
<name>A0ABQ0FJA7_APOSI</name>
<sequence>MHPRCRAASPQLLLGLFLALLLLLQLSAPSSASENSKVKQKALIRQREVVDLGIMECVYKDQQESLARDGSPGANGIPGTPGIPGRDGFKGEKGECLRESFEESWTPNYKQCSWSSLNYGIDLGKIAECTFTKMRSNSALRVLFSGSLRLKCRNACCQRWYFTFNGAECSGPLPIEAIIYLDQGSPELNSTINIHRTSSVEGLCEGIGAGLVDVAIWVGTCSDYPKGDASTGWNSVSRIIIEELPK</sequence>
<evidence type="ECO:0000256" key="1">
    <source>
        <dbReference type="SAM" id="MobiDB-lite"/>
    </source>
</evidence>
<dbReference type="GO" id="GO:0005581">
    <property type="term" value="C:collagen trimer"/>
    <property type="evidence" value="ECO:0007669"/>
    <property type="project" value="UniProtKB-KW"/>
</dbReference>
<reference evidence="4 5" key="1">
    <citation type="submission" date="2024-08" db="EMBL/GenBank/DDBJ databases">
        <title>The draft genome of Apodemus speciosus.</title>
        <authorList>
            <person name="Nabeshima K."/>
            <person name="Suzuki S."/>
            <person name="Onuma M."/>
        </authorList>
    </citation>
    <scope>NUCLEOTIDE SEQUENCE [LARGE SCALE GENOMIC DNA]</scope>
    <source>
        <strain evidence="4">IB14-021</strain>
    </source>
</reference>
<keyword evidence="5" id="KW-1185">Reference proteome</keyword>
<evidence type="ECO:0000256" key="2">
    <source>
        <dbReference type="SAM" id="SignalP"/>
    </source>
</evidence>